<keyword evidence="6 8" id="KW-0067">ATP-binding</keyword>
<feature type="binding site" evidence="8">
    <location>
        <position position="97"/>
    </location>
    <ligand>
        <name>ATP</name>
        <dbReference type="ChEBI" id="CHEBI:30616"/>
    </ligand>
</feature>
<organism evidence="9 10">
    <name type="scientific">Ciceribacter sichuanensis</name>
    <dbReference type="NCBI Taxonomy" id="2949647"/>
    <lineage>
        <taxon>Bacteria</taxon>
        <taxon>Pseudomonadati</taxon>
        <taxon>Pseudomonadota</taxon>
        <taxon>Alphaproteobacteria</taxon>
        <taxon>Hyphomicrobiales</taxon>
        <taxon>Rhizobiaceae</taxon>
        <taxon>Ciceribacter</taxon>
    </lineage>
</organism>
<comment type="caution">
    <text evidence="9">The sequence shown here is derived from an EMBL/GenBank/DDBJ whole genome shotgun (WGS) entry which is preliminary data.</text>
</comment>
<feature type="binding site" evidence="8">
    <location>
        <position position="131"/>
    </location>
    <ligand>
        <name>ATP</name>
        <dbReference type="ChEBI" id="CHEBI:30616"/>
    </ligand>
</feature>
<evidence type="ECO:0000256" key="4">
    <source>
        <dbReference type="ARBA" id="ARBA00022723"/>
    </source>
</evidence>
<keyword evidence="3 8" id="KW-0548">Nucleotidyltransferase</keyword>
<evidence type="ECO:0000256" key="2">
    <source>
        <dbReference type="ARBA" id="ARBA00022679"/>
    </source>
</evidence>
<comment type="catalytic activity">
    <reaction evidence="8">
        <text>L-seryl-[protein] + ATP = 3-O-(5'-adenylyl)-L-seryl-[protein] + diphosphate</text>
        <dbReference type="Rhea" id="RHEA:58120"/>
        <dbReference type="Rhea" id="RHEA-COMP:9863"/>
        <dbReference type="Rhea" id="RHEA-COMP:15073"/>
        <dbReference type="ChEBI" id="CHEBI:29999"/>
        <dbReference type="ChEBI" id="CHEBI:30616"/>
        <dbReference type="ChEBI" id="CHEBI:33019"/>
        <dbReference type="ChEBI" id="CHEBI:142516"/>
        <dbReference type="EC" id="2.7.7.108"/>
    </reaction>
</comment>
<feature type="binding site" evidence="8">
    <location>
        <position position="268"/>
    </location>
    <ligand>
        <name>Mg(2+)</name>
        <dbReference type="ChEBI" id="CHEBI:18420"/>
    </ligand>
</feature>
<evidence type="ECO:0000256" key="8">
    <source>
        <dbReference type="HAMAP-Rule" id="MF_00692"/>
    </source>
</evidence>
<dbReference type="InterPro" id="IPR003846">
    <property type="entry name" value="SelO"/>
</dbReference>
<dbReference type="Pfam" id="PF02696">
    <property type="entry name" value="SelO"/>
    <property type="match status" value="1"/>
</dbReference>
<dbReference type="EC" id="2.7.7.-" evidence="8"/>
<name>A0ABT0VGI1_9HYPH</name>
<keyword evidence="2 8" id="KW-0808">Transferase</keyword>
<dbReference type="Proteomes" id="UP001155079">
    <property type="component" value="Unassembled WGS sequence"/>
</dbReference>
<accession>A0ABT0VGI1</accession>
<keyword evidence="5 8" id="KW-0547">Nucleotide-binding</keyword>
<dbReference type="EC" id="2.7.7.108" evidence="8"/>
<evidence type="ECO:0000313" key="9">
    <source>
        <dbReference type="EMBL" id="MCM2403555.1"/>
    </source>
</evidence>
<gene>
    <name evidence="8" type="primary">ydiU</name>
    <name evidence="8" type="synonym">selO</name>
    <name evidence="9" type="ORF">NBH20_20470</name>
</gene>
<evidence type="ECO:0000256" key="1">
    <source>
        <dbReference type="ARBA" id="ARBA00009747"/>
    </source>
</evidence>
<comment type="catalytic activity">
    <reaction evidence="8">
        <text>L-threonyl-[protein] + ATP = 3-O-(5'-adenylyl)-L-threonyl-[protein] + diphosphate</text>
        <dbReference type="Rhea" id="RHEA:54292"/>
        <dbReference type="Rhea" id="RHEA-COMP:11060"/>
        <dbReference type="Rhea" id="RHEA-COMP:13847"/>
        <dbReference type="ChEBI" id="CHEBI:30013"/>
        <dbReference type="ChEBI" id="CHEBI:30616"/>
        <dbReference type="ChEBI" id="CHEBI:33019"/>
        <dbReference type="ChEBI" id="CHEBI:138113"/>
        <dbReference type="EC" id="2.7.7.108"/>
    </reaction>
</comment>
<comment type="catalytic activity">
    <reaction evidence="8">
        <text>L-tyrosyl-[protein] + UTP = O-(5'-uridylyl)-L-tyrosyl-[protein] + diphosphate</text>
        <dbReference type="Rhea" id="RHEA:83887"/>
        <dbReference type="Rhea" id="RHEA-COMP:10136"/>
        <dbReference type="Rhea" id="RHEA-COMP:20238"/>
        <dbReference type="ChEBI" id="CHEBI:33019"/>
        <dbReference type="ChEBI" id="CHEBI:46398"/>
        <dbReference type="ChEBI" id="CHEBI:46858"/>
        <dbReference type="ChEBI" id="CHEBI:90602"/>
    </reaction>
</comment>
<feature type="binding site" evidence="8">
    <location>
        <position position="98"/>
    </location>
    <ligand>
        <name>ATP</name>
        <dbReference type="ChEBI" id="CHEBI:30616"/>
    </ligand>
</feature>
<feature type="binding site" evidence="8">
    <location>
        <position position="259"/>
    </location>
    <ligand>
        <name>Mg(2+)</name>
        <dbReference type="ChEBI" id="CHEBI:18420"/>
    </ligand>
</feature>
<keyword evidence="8" id="KW-0464">Manganese</keyword>
<feature type="binding site" evidence="8">
    <location>
        <position position="181"/>
    </location>
    <ligand>
        <name>ATP</name>
        <dbReference type="ChEBI" id="CHEBI:30616"/>
    </ligand>
</feature>
<dbReference type="EMBL" id="JAMQAY010000009">
    <property type="protein sequence ID" value="MCM2403555.1"/>
    <property type="molecule type" value="Genomic_DNA"/>
</dbReference>
<evidence type="ECO:0000313" key="10">
    <source>
        <dbReference type="Proteomes" id="UP001155079"/>
    </source>
</evidence>
<dbReference type="RefSeq" id="WP_250946432.1">
    <property type="nucleotide sequence ID" value="NZ_JAMQAY010000009.1"/>
</dbReference>
<evidence type="ECO:0000256" key="6">
    <source>
        <dbReference type="ARBA" id="ARBA00022840"/>
    </source>
</evidence>
<keyword evidence="7 8" id="KW-0460">Magnesium</keyword>
<feature type="active site" description="Proton acceptor" evidence="8">
    <location>
        <position position="258"/>
    </location>
</feature>
<reference evidence="9 10" key="1">
    <citation type="submission" date="2022-06" db="EMBL/GenBank/DDBJ databases">
        <authorList>
            <person name="Sun Q."/>
        </authorList>
    </citation>
    <scope>NUCLEOTIDE SEQUENCE [LARGE SCALE GENOMIC DNA]</scope>
    <source>
        <strain evidence="9 10">S153</strain>
    </source>
</reference>
<feature type="binding site" evidence="8">
    <location>
        <position position="95"/>
    </location>
    <ligand>
        <name>ATP</name>
        <dbReference type="ChEBI" id="CHEBI:30616"/>
    </ligand>
</feature>
<dbReference type="HAMAP" id="MF_00692">
    <property type="entry name" value="SelO"/>
    <property type="match status" value="1"/>
</dbReference>
<protein>
    <recommendedName>
        <fullName evidence="8">Protein nucleotidyltransferase YdiU</fullName>
        <ecNumber evidence="8">2.7.7.-</ecNumber>
    </recommendedName>
    <alternativeName>
        <fullName evidence="8">Protein adenylyltransferase YdiU</fullName>
        <ecNumber evidence="8">2.7.7.108</ecNumber>
    </alternativeName>
    <alternativeName>
        <fullName evidence="8">Protein uridylyltransferase YdiU</fullName>
        <ecNumber evidence="8">2.7.7.-</ecNumber>
    </alternativeName>
</protein>
<keyword evidence="4 8" id="KW-0479">Metal-binding</keyword>
<feature type="binding site" evidence="8">
    <location>
        <position position="118"/>
    </location>
    <ligand>
        <name>ATP</name>
        <dbReference type="ChEBI" id="CHEBI:30616"/>
    </ligand>
</feature>
<comment type="similarity">
    <text evidence="1 8">Belongs to the SELO family.</text>
</comment>
<comment type="catalytic activity">
    <reaction evidence="8">
        <text>L-histidyl-[protein] + UTP = N(tele)-(5'-uridylyl)-L-histidyl-[protein] + diphosphate</text>
        <dbReference type="Rhea" id="RHEA:83891"/>
        <dbReference type="Rhea" id="RHEA-COMP:9745"/>
        <dbReference type="Rhea" id="RHEA-COMP:20239"/>
        <dbReference type="ChEBI" id="CHEBI:29979"/>
        <dbReference type="ChEBI" id="CHEBI:33019"/>
        <dbReference type="ChEBI" id="CHEBI:46398"/>
        <dbReference type="ChEBI" id="CHEBI:233474"/>
    </reaction>
</comment>
<comment type="cofactor">
    <cofactor evidence="8">
        <name>Mg(2+)</name>
        <dbReference type="ChEBI" id="CHEBI:18420"/>
    </cofactor>
    <cofactor evidence="8">
        <name>Mn(2+)</name>
        <dbReference type="ChEBI" id="CHEBI:29035"/>
    </cofactor>
</comment>
<dbReference type="PANTHER" id="PTHR32057:SF14">
    <property type="entry name" value="PROTEIN ADENYLYLTRANSFERASE SELO, MITOCHONDRIAL"/>
    <property type="match status" value="1"/>
</dbReference>
<feature type="binding site" evidence="8">
    <location>
        <position position="130"/>
    </location>
    <ligand>
        <name>ATP</name>
        <dbReference type="ChEBI" id="CHEBI:30616"/>
    </ligand>
</feature>
<evidence type="ECO:0000256" key="5">
    <source>
        <dbReference type="ARBA" id="ARBA00022741"/>
    </source>
</evidence>
<comment type="function">
    <text evidence="8">Nucleotidyltransferase involved in the post-translational modification of proteins. It can catalyze the addition of adenosine monophosphate (AMP) or uridine monophosphate (UMP) to a protein, resulting in modifications known as AMPylation and UMPylation.</text>
</comment>
<comment type="catalytic activity">
    <reaction evidence="8">
        <text>L-tyrosyl-[protein] + ATP = O-(5'-adenylyl)-L-tyrosyl-[protein] + diphosphate</text>
        <dbReference type="Rhea" id="RHEA:54288"/>
        <dbReference type="Rhea" id="RHEA-COMP:10136"/>
        <dbReference type="Rhea" id="RHEA-COMP:13846"/>
        <dbReference type="ChEBI" id="CHEBI:30616"/>
        <dbReference type="ChEBI" id="CHEBI:33019"/>
        <dbReference type="ChEBI" id="CHEBI:46858"/>
        <dbReference type="ChEBI" id="CHEBI:83624"/>
        <dbReference type="EC" id="2.7.7.108"/>
    </reaction>
</comment>
<proteinExistence type="inferred from homology"/>
<evidence type="ECO:0000256" key="7">
    <source>
        <dbReference type="ARBA" id="ARBA00022842"/>
    </source>
</evidence>
<sequence>MFGRKPGGQSVFAFDNSYQRLPERFFRAVKPATVRAPRLIRFNAELASELGLDFSDAGEARLAEIFSGNDLPEGAASLAMAYAGHQFGNFVPQLGDGRAILIGEVVDRNGVRRDIQLKGAGATPFSRNGDGRAALGPVLREYIVSEAMHALGIPTTRALAAVLTGEPVVRETLLPGAVLTRVAASHIRIGTFQFFAVRGDADGLRVLADHVIARHYPEISADDDNRYLALLNAVSARQAELVARWLSVGFIHGVMNTDNMAVSGETIDFGPCAFLDEYDPRKVFSSIDQRGRYAYANQPGIAQWNLARFAEALLPLFSARDDESIEAANAALVDFGRVFQSHWIDLFRRKIGIGGEVEGDVELVNGLLSLMHEGEADFTLTFRALGKVAGGADDEVLLTQFKERWGVADWLERWRKRHGGQRTPAERQASMDAVNPAVIPRNHRIEEVIVAGLSGDFEPFEQMHAALQRPYAEDPTHADYALPPMPAERVMRTFCGT</sequence>
<dbReference type="PANTHER" id="PTHR32057">
    <property type="entry name" value="PROTEIN ADENYLYLTRANSFERASE SELO, MITOCHONDRIAL"/>
    <property type="match status" value="1"/>
</dbReference>
<evidence type="ECO:0000256" key="3">
    <source>
        <dbReference type="ARBA" id="ARBA00022695"/>
    </source>
</evidence>
<comment type="catalytic activity">
    <reaction evidence="8">
        <text>L-seryl-[protein] + UTP = O-(5'-uridylyl)-L-seryl-[protein] + diphosphate</text>
        <dbReference type="Rhea" id="RHEA:64604"/>
        <dbReference type="Rhea" id="RHEA-COMP:9863"/>
        <dbReference type="Rhea" id="RHEA-COMP:16635"/>
        <dbReference type="ChEBI" id="CHEBI:29999"/>
        <dbReference type="ChEBI" id="CHEBI:33019"/>
        <dbReference type="ChEBI" id="CHEBI:46398"/>
        <dbReference type="ChEBI" id="CHEBI:156051"/>
    </reaction>
</comment>
<feature type="binding site" evidence="8">
    <location>
        <position position="188"/>
    </location>
    <ligand>
        <name>ATP</name>
        <dbReference type="ChEBI" id="CHEBI:30616"/>
    </ligand>
</feature>
<keyword evidence="10" id="KW-1185">Reference proteome</keyword>
<feature type="binding site" evidence="8">
    <location>
        <position position="268"/>
    </location>
    <ligand>
        <name>ATP</name>
        <dbReference type="ChEBI" id="CHEBI:30616"/>
    </ligand>
</feature>
<dbReference type="NCBIfam" id="NF000658">
    <property type="entry name" value="PRK00029.1"/>
    <property type="match status" value="1"/>
</dbReference>